<dbReference type="EMBL" id="JAHKSW010000026">
    <property type="protein sequence ID" value="KAG7315710.1"/>
    <property type="molecule type" value="Genomic_DNA"/>
</dbReference>
<name>A0A9D3S9U1_9TELE</name>
<sequence>MEKKKNAKDLKHFQELYEMEQTMLKQKKQEEKRKNRKAFKVITSQTWGQQVENVQKLIKSWKQKEKQESAETLEANKAADLLYHQTQKIKAQKKKEAVKLLQDSYVHQMNEKHAKKQLREKQKQECKVRNAQLIAEEEKQFQTYAKDVIETARKGQRNTSILYKASKVGM</sequence>
<dbReference type="Proteomes" id="UP000824219">
    <property type="component" value="Linkage Group LG26"/>
</dbReference>
<dbReference type="AlphaFoldDB" id="A0A9D3S9U1"/>
<evidence type="ECO:0000313" key="2">
    <source>
        <dbReference type="Proteomes" id="UP000824219"/>
    </source>
</evidence>
<dbReference type="PANTHER" id="PTHR28663:SF1">
    <property type="entry name" value="CILIA- AND FLAGELLA- ASSOCIATED PROTEIN 210"/>
    <property type="match status" value="1"/>
</dbReference>
<comment type="caution">
    <text evidence="1">The sequence shown here is derived from an EMBL/GenBank/DDBJ whole genome shotgun (WGS) entry which is preliminary data.</text>
</comment>
<dbReference type="GO" id="GO:0005879">
    <property type="term" value="C:axonemal microtubule"/>
    <property type="evidence" value="ECO:0007669"/>
    <property type="project" value="TreeGrafter"/>
</dbReference>
<dbReference type="OrthoDB" id="331765at2759"/>
<protein>
    <submittedName>
        <fullName evidence="1">Uncharacterized protein</fullName>
    </submittedName>
</protein>
<evidence type="ECO:0000313" key="1">
    <source>
        <dbReference type="EMBL" id="KAG7315710.1"/>
    </source>
</evidence>
<reference evidence="1 2" key="1">
    <citation type="submission" date="2021-06" db="EMBL/GenBank/DDBJ databases">
        <title>Chromosome-level genome assembly of the red-tail catfish (Hemibagrus wyckioides).</title>
        <authorList>
            <person name="Shao F."/>
        </authorList>
    </citation>
    <scope>NUCLEOTIDE SEQUENCE [LARGE SCALE GENOMIC DNA]</scope>
    <source>
        <strain evidence="1">EC202008001</strain>
        <tissue evidence="1">Blood</tissue>
    </source>
</reference>
<accession>A0A9D3S9U1</accession>
<proteinExistence type="predicted"/>
<keyword evidence="2" id="KW-1185">Reference proteome</keyword>
<gene>
    <name evidence="1" type="ORF">KOW79_020576</name>
</gene>
<organism evidence="1 2">
    <name type="scientific">Hemibagrus wyckioides</name>
    <dbReference type="NCBI Taxonomy" id="337641"/>
    <lineage>
        <taxon>Eukaryota</taxon>
        <taxon>Metazoa</taxon>
        <taxon>Chordata</taxon>
        <taxon>Craniata</taxon>
        <taxon>Vertebrata</taxon>
        <taxon>Euteleostomi</taxon>
        <taxon>Actinopterygii</taxon>
        <taxon>Neopterygii</taxon>
        <taxon>Teleostei</taxon>
        <taxon>Ostariophysi</taxon>
        <taxon>Siluriformes</taxon>
        <taxon>Bagridae</taxon>
        <taxon>Hemibagrus</taxon>
    </lineage>
</organism>
<dbReference type="InterPro" id="IPR039986">
    <property type="entry name" value="CFAP210"/>
</dbReference>
<dbReference type="PANTHER" id="PTHR28663">
    <property type="entry name" value="COILED-COIL DOMAIN-CONTAINING PROTEIN 173"/>
    <property type="match status" value="1"/>
</dbReference>